<name>A0ABX0SPM3_9ACTN</name>
<keyword evidence="2" id="KW-0378">Hydrolase</keyword>
<evidence type="ECO:0000313" key="5">
    <source>
        <dbReference type="Proteomes" id="UP000749311"/>
    </source>
</evidence>
<accession>A0ABX0SPM3</accession>
<organism evidence="4 5">
    <name type="scientific">Brooklawnia cerclae</name>
    <dbReference type="NCBI Taxonomy" id="349934"/>
    <lineage>
        <taxon>Bacteria</taxon>
        <taxon>Bacillati</taxon>
        <taxon>Actinomycetota</taxon>
        <taxon>Actinomycetes</taxon>
        <taxon>Propionibacteriales</taxon>
        <taxon>Propionibacteriaceae</taxon>
        <taxon>Brooklawnia</taxon>
    </lineage>
</organism>
<dbReference type="Proteomes" id="UP000749311">
    <property type="component" value="Unassembled WGS sequence"/>
</dbReference>
<dbReference type="PRINTS" id="PR00793">
    <property type="entry name" value="PROAMNOPTASE"/>
</dbReference>
<evidence type="ECO:0000313" key="4">
    <source>
        <dbReference type="EMBL" id="NIH58701.1"/>
    </source>
</evidence>
<evidence type="ECO:0000259" key="3">
    <source>
        <dbReference type="Pfam" id="PF00561"/>
    </source>
</evidence>
<dbReference type="InterPro" id="IPR051601">
    <property type="entry name" value="Serine_prot/Carboxylest_S33"/>
</dbReference>
<evidence type="ECO:0000256" key="1">
    <source>
        <dbReference type="ARBA" id="ARBA00010088"/>
    </source>
</evidence>
<dbReference type="Pfam" id="PF00561">
    <property type="entry name" value="Abhydrolase_1"/>
    <property type="match status" value="1"/>
</dbReference>
<dbReference type="Gene3D" id="3.40.50.1820">
    <property type="entry name" value="alpha/beta hydrolase"/>
    <property type="match status" value="1"/>
</dbReference>
<dbReference type="RefSeq" id="WP_167171655.1">
    <property type="nucleotide sequence ID" value="NZ_BAAAOO010000006.1"/>
</dbReference>
<dbReference type="InterPro" id="IPR029058">
    <property type="entry name" value="AB_hydrolase_fold"/>
</dbReference>
<dbReference type="EMBL" id="JAAMOZ010000004">
    <property type="protein sequence ID" value="NIH58701.1"/>
    <property type="molecule type" value="Genomic_DNA"/>
</dbReference>
<protein>
    <submittedName>
        <fullName evidence="4">Pimeloyl-ACP methyl ester carboxylesterase</fullName>
    </submittedName>
</protein>
<dbReference type="PANTHER" id="PTHR43248:SF2">
    <property type="entry name" value="PROLYL AMINOPEPTIDASE"/>
    <property type="match status" value="1"/>
</dbReference>
<sequence length="429" mass="47483">MIHSRYTAGGMTFTDRSIQVPVDWSEPGGRSTTVFAREVVSARRAGEDLPLLVYLQGGPGGKSPRPTGQDGWLPTALERFRVILVDQRGTGRSGRLQGSDVADLSPRDGARLLACYRADSIVADLEALRSSEYGDRRWATLGQSFGGFITLEYLSKAPEALSACYVAGGLASVRPDAGEVYRRTYPKMVDRTGRFYERFPDDRDRVAALADQLEAEDVRLPDGDRLTVRRFQSLGIDLGMRPGSLRLHWLVDEAWAGGEPGGPLTDTFRDQVMTLSSLRDRPLFMVLQESIYGMPGTATRWAAQAERDRHPQFAEEARPLLFTGEMMFPWMLDEVSALRPFAPAARALAEHTDWTSLYDLDRLRDNEVPVAAAVYADDMYVDVGLSLETAALVGNLQAWVTNEFEHDGLHSGGVLPRLFQLVDNEGGPR</sequence>
<feature type="domain" description="AB hydrolase-1" evidence="3">
    <location>
        <begin position="50"/>
        <end position="199"/>
    </location>
</feature>
<reference evidence="4 5" key="1">
    <citation type="submission" date="2020-02" db="EMBL/GenBank/DDBJ databases">
        <title>Sequencing the genomes of 1000 actinobacteria strains.</title>
        <authorList>
            <person name="Klenk H.-P."/>
        </authorList>
    </citation>
    <scope>NUCLEOTIDE SEQUENCE [LARGE SCALE GENOMIC DNA]</scope>
    <source>
        <strain evidence="4 5">DSM 19609</strain>
    </source>
</reference>
<dbReference type="PANTHER" id="PTHR43248">
    <property type="entry name" value="2-SUCCINYL-6-HYDROXY-2,4-CYCLOHEXADIENE-1-CARBOXYLATE SYNTHASE"/>
    <property type="match status" value="1"/>
</dbReference>
<comment type="similarity">
    <text evidence="1">Belongs to the peptidase S33 family.</text>
</comment>
<proteinExistence type="inferred from homology"/>
<dbReference type="InterPro" id="IPR002410">
    <property type="entry name" value="Peptidase_S33"/>
</dbReference>
<dbReference type="SUPFAM" id="SSF53474">
    <property type="entry name" value="alpha/beta-Hydrolases"/>
    <property type="match status" value="1"/>
</dbReference>
<dbReference type="InterPro" id="IPR000073">
    <property type="entry name" value="AB_hydrolase_1"/>
</dbReference>
<evidence type="ECO:0000256" key="2">
    <source>
        <dbReference type="ARBA" id="ARBA00022801"/>
    </source>
</evidence>
<gene>
    <name evidence="4" type="ORF">FB473_003398</name>
</gene>
<comment type="caution">
    <text evidence="4">The sequence shown here is derived from an EMBL/GenBank/DDBJ whole genome shotgun (WGS) entry which is preliminary data.</text>
</comment>
<keyword evidence="5" id="KW-1185">Reference proteome</keyword>